<name>A0A6V7NPI8_ANACO</name>
<dbReference type="SUPFAM" id="SSF64182">
    <property type="entry name" value="DHH phosphoesterases"/>
    <property type="match status" value="1"/>
</dbReference>
<dbReference type="Gene3D" id="3.10.310.20">
    <property type="entry name" value="DHHA2 domain"/>
    <property type="match status" value="1"/>
</dbReference>
<dbReference type="GO" id="GO:0016462">
    <property type="term" value="F:pyrophosphatase activity"/>
    <property type="evidence" value="ECO:0007669"/>
    <property type="project" value="InterPro"/>
</dbReference>
<gene>
    <name evidence="7" type="ORF">CB5_LOCUS3743</name>
</gene>
<feature type="domain" description="ATPase BadF/BadG/BcrA/BcrD type" evidence="5">
    <location>
        <begin position="491"/>
        <end position="776"/>
    </location>
</feature>
<evidence type="ECO:0000256" key="1">
    <source>
        <dbReference type="ARBA" id="ARBA00006198"/>
    </source>
</evidence>
<organism evidence="7">
    <name type="scientific">Ananas comosus var. bracteatus</name>
    <name type="common">red pineapple</name>
    <dbReference type="NCBI Taxonomy" id="296719"/>
    <lineage>
        <taxon>Eukaryota</taxon>
        <taxon>Viridiplantae</taxon>
        <taxon>Streptophyta</taxon>
        <taxon>Embryophyta</taxon>
        <taxon>Tracheophyta</taxon>
        <taxon>Spermatophyta</taxon>
        <taxon>Magnoliopsida</taxon>
        <taxon>Liliopsida</taxon>
        <taxon>Poales</taxon>
        <taxon>Bromeliaceae</taxon>
        <taxon>Bromelioideae</taxon>
        <taxon>Ananas</taxon>
    </lineage>
</organism>
<dbReference type="GO" id="GO:0005737">
    <property type="term" value="C:cytoplasm"/>
    <property type="evidence" value="ECO:0007669"/>
    <property type="project" value="InterPro"/>
</dbReference>
<dbReference type="Pfam" id="PF01869">
    <property type="entry name" value="BcrAD_BadFG"/>
    <property type="match status" value="1"/>
</dbReference>
<dbReference type="GO" id="GO:0045127">
    <property type="term" value="F:N-acetylglucosamine kinase activity"/>
    <property type="evidence" value="ECO:0007669"/>
    <property type="project" value="UniProtKB-EC"/>
</dbReference>
<dbReference type="EMBL" id="LR862141">
    <property type="protein sequence ID" value="CAD1820532.1"/>
    <property type="molecule type" value="Genomic_DNA"/>
</dbReference>
<dbReference type="InterPro" id="IPR002731">
    <property type="entry name" value="ATPase_BadF"/>
</dbReference>
<dbReference type="SUPFAM" id="SSF53067">
    <property type="entry name" value="Actin-like ATPase domain"/>
    <property type="match status" value="1"/>
</dbReference>
<dbReference type="Gene3D" id="3.90.1640.10">
    <property type="entry name" value="inorganic pyrophosphatase (n-terminal core)"/>
    <property type="match status" value="1"/>
</dbReference>
<dbReference type="InterPro" id="IPR004097">
    <property type="entry name" value="DHHA2"/>
</dbReference>
<comment type="similarity">
    <text evidence="1">Belongs to the eukaryotic-type N-acetylglucosamine kinase family.</text>
</comment>
<evidence type="ECO:0000313" key="7">
    <source>
        <dbReference type="EMBL" id="CAD1820532.1"/>
    </source>
</evidence>
<accession>A0A6V7NPI8</accession>
<evidence type="ECO:0000259" key="5">
    <source>
        <dbReference type="Pfam" id="PF01869"/>
    </source>
</evidence>
<dbReference type="PANTHER" id="PTHR43190:SF3">
    <property type="entry name" value="N-ACETYL-D-GLUCOSAMINE KINASE"/>
    <property type="match status" value="1"/>
</dbReference>
<evidence type="ECO:0000256" key="3">
    <source>
        <dbReference type="ARBA" id="ARBA00014974"/>
    </source>
</evidence>
<evidence type="ECO:0000256" key="4">
    <source>
        <dbReference type="ARBA" id="ARBA00031123"/>
    </source>
</evidence>
<evidence type="ECO:0000259" key="6">
    <source>
        <dbReference type="Pfam" id="PF02833"/>
    </source>
</evidence>
<dbReference type="InterPro" id="IPR038763">
    <property type="entry name" value="DHH_sf"/>
</dbReference>
<reference evidence="7" key="1">
    <citation type="submission" date="2020-07" db="EMBL/GenBank/DDBJ databases">
        <authorList>
            <person name="Lin J."/>
        </authorList>
    </citation>
    <scope>NUCLEOTIDE SEQUENCE</scope>
</reference>
<dbReference type="CDD" id="cd24081">
    <property type="entry name" value="ASKHA_NBD_DdNAGK-like"/>
    <property type="match status" value="1"/>
</dbReference>
<dbReference type="InterPro" id="IPR038222">
    <property type="entry name" value="DHHA2_dom_sf"/>
</dbReference>
<dbReference type="EC" id="2.7.1.59" evidence="2"/>
<dbReference type="Gene3D" id="3.30.420.40">
    <property type="match status" value="2"/>
</dbReference>
<dbReference type="Pfam" id="PF02833">
    <property type="entry name" value="DHHA2"/>
    <property type="match status" value="1"/>
</dbReference>
<dbReference type="InterPro" id="IPR052519">
    <property type="entry name" value="Euk-type_GlcNAc_Kinase"/>
</dbReference>
<evidence type="ECO:0000256" key="2">
    <source>
        <dbReference type="ARBA" id="ARBA00012122"/>
    </source>
</evidence>
<feature type="domain" description="DHHA2" evidence="6">
    <location>
        <begin position="329"/>
        <end position="423"/>
    </location>
</feature>
<dbReference type="InterPro" id="IPR043129">
    <property type="entry name" value="ATPase_NBD"/>
</dbReference>
<proteinExistence type="inferred from homology"/>
<dbReference type="PANTHER" id="PTHR43190">
    <property type="entry name" value="N-ACETYL-D-GLUCOSAMINE KINASE"/>
    <property type="match status" value="1"/>
</dbReference>
<sequence length="790" mass="86278">MERESKWSLPNTYYDHAIRLEKQETNSTPESVVDEVEENSLADNNSHLKELKRTFTEKGKNATHSKNYSPRSAATFYCGSFSPADASVLEMCNSIERLNKYLEATKADVKAGVPGKFLQAVIGQELADVGSIISTITYAFFLHEYKTNSHHCTVPIINISRAEFNAHAELKWLLRSCRVEETHLVFIDEVDLSYHDLFGNLRLVLLNCDKLPLKQEVFMFSEKINIIMNINEWHSCFMQGLKDALAEIVDSKQQDCTSCAVVAEKFLETIPEILAGQGFCRLLLSGILLDTTDLQSANCTSQDKYTATLLIKGAGRFGFSGLYQILRYKMNDITDLKVQDILRRDFKKWTRVSAGKPISAGSRLTVIHIGMSSIGVSIEQLLSHEDSAAREVTLFQESEKLRLLMVVSGHYDYNKSFKRFSFLRAPRNLWRVSSTSSVLMEESPTQSFGSTRFKRGAKSIEIAERGDAVSEWCSGGGGGGDGGDPRRRRRTTTTVCVCLPAASAAGGSPEKVPVLARAVAGCSNHNSVGEIAARETLEQVMAEALSKADKLRILNWLRDIFPSHVKFYVENDAVAALASGTMGKLHGCVLIAGTGTIAYGFTEDGREARAAGAGPVLGDWGSGYGIAAQALTAVIRAHDGRGPPTNLSESILDKLELSSPDELIGWTYADPSWARIAALVPIVVSSAEEGDEVANKILSNSVEELADSVIAVVRRLSLCGKEGKDSFPLVMVGGVLESNKGWDIAGKVTNCISKVFPGAHPIRPEVEPAVGAALLAWNNFNKDTKLCNGS</sequence>
<protein>
    <recommendedName>
        <fullName evidence="3">N-acetyl-D-glucosamine kinase</fullName>
        <ecNumber evidence="2">2.7.1.59</ecNumber>
    </recommendedName>
    <alternativeName>
        <fullName evidence="4">GlcNAc kinase</fullName>
    </alternativeName>
</protein>
<dbReference type="AlphaFoldDB" id="A0A6V7NPI8"/>